<organism evidence="1 2">
    <name type="scientific">Christiangramia echinicola</name>
    <dbReference type="NCBI Taxonomy" id="279359"/>
    <lineage>
        <taxon>Bacteria</taxon>
        <taxon>Pseudomonadati</taxon>
        <taxon>Bacteroidota</taxon>
        <taxon>Flavobacteriia</taxon>
        <taxon>Flavobacteriales</taxon>
        <taxon>Flavobacteriaceae</taxon>
        <taxon>Christiangramia</taxon>
    </lineage>
</organism>
<dbReference type="STRING" id="1250231.SAMN04488552_2210"/>
<name>A0A1H1PQL2_9FLAO</name>
<sequence length="292" mass="34415">MLKKLILKRNFSRFILVLFSLVLYSCEYFQQSDDRKVVVRVNDSYLYESDLQALINENTSSEDSSIIVSNYITRWATQQLLIDRAELNLPQSQQIEFNELVNNYRNELYTNAYTDAVVSRDLDTTLNREDVQLYYEQNKENFILNEDLVKLRYINMAKNSNNLDDIKKKIIRFNDEDQQDLLNMAIQFKNYSMNDSVWVKTKSVYDKIGPLSVEDRASLLKKSNFMELQDSLNVYLVYVNDVLSRNEQAPIEYASATIREILLNKRKQALIKELEKDITKDAIKNNEFEIIN</sequence>
<evidence type="ECO:0000313" key="2">
    <source>
        <dbReference type="Proteomes" id="UP000198858"/>
    </source>
</evidence>
<dbReference type="SUPFAM" id="SSF109998">
    <property type="entry name" value="Triger factor/SurA peptide-binding domain-like"/>
    <property type="match status" value="1"/>
</dbReference>
<proteinExistence type="predicted"/>
<reference evidence="1 2" key="1">
    <citation type="submission" date="2016-10" db="EMBL/GenBank/DDBJ databases">
        <authorList>
            <person name="Varghese N."/>
            <person name="Submissions S."/>
        </authorList>
    </citation>
    <scope>NUCLEOTIDE SEQUENCE [LARGE SCALE GENOMIC DNA]</scope>
    <source>
        <strain evidence="1 2">Mar_2010_102</strain>
    </source>
</reference>
<dbReference type="InterPro" id="IPR027304">
    <property type="entry name" value="Trigger_fact/SurA_dom_sf"/>
</dbReference>
<protein>
    <recommendedName>
        <fullName evidence="3">Peptidylprolyl isomerase</fullName>
    </recommendedName>
</protein>
<dbReference type="Proteomes" id="UP000198858">
    <property type="component" value="Chromosome I"/>
</dbReference>
<keyword evidence="2" id="KW-1185">Reference proteome</keyword>
<evidence type="ECO:0000313" key="1">
    <source>
        <dbReference type="EMBL" id="SDS13456.1"/>
    </source>
</evidence>
<accession>A0A1H1PQL2</accession>
<gene>
    <name evidence="1" type="ORF">SAMN04488552_2210</name>
</gene>
<dbReference type="PROSITE" id="PS51257">
    <property type="entry name" value="PROKAR_LIPOPROTEIN"/>
    <property type="match status" value="1"/>
</dbReference>
<dbReference type="AlphaFoldDB" id="A0A1H1PQL2"/>
<evidence type="ECO:0008006" key="3">
    <source>
        <dbReference type="Google" id="ProtNLM"/>
    </source>
</evidence>
<dbReference type="EMBL" id="LT629745">
    <property type="protein sequence ID" value="SDS13456.1"/>
    <property type="molecule type" value="Genomic_DNA"/>
</dbReference>